<reference evidence="2 3" key="1">
    <citation type="submission" date="2019-07" db="EMBL/GenBank/DDBJ databases">
        <title>Whole genome shotgun sequence of Nocardia ninae NBRC 108245.</title>
        <authorList>
            <person name="Hosoyama A."/>
            <person name="Uohara A."/>
            <person name="Ohji S."/>
            <person name="Ichikawa N."/>
        </authorList>
    </citation>
    <scope>NUCLEOTIDE SEQUENCE [LARGE SCALE GENOMIC DNA]</scope>
    <source>
        <strain evidence="2 3">NBRC 108245</strain>
    </source>
</reference>
<dbReference type="AlphaFoldDB" id="A0A511MCP2"/>
<organism evidence="2 3">
    <name type="scientific">Nocardia ninae NBRC 108245</name>
    <dbReference type="NCBI Taxonomy" id="1210091"/>
    <lineage>
        <taxon>Bacteria</taxon>
        <taxon>Bacillati</taxon>
        <taxon>Actinomycetota</taxon>
        <taxon>Actinomycetes</taxon>
        <taxon>Mycobacteriales</taxon>
        <taxon>Nocardiaceae</taxon>
        <taxon>Nocardia</taxon>
    </lineage>
</organism>
<comment type="caution">
    <text evidence="2">The sequence shown here is derived from an EMBL/GenBank/DDBJ whole genome shotgun (WGS) entry which is preliminary data.</text>
</comment>
<keyword evidence="1" id="KW-1133">Transmembrane helix</keyword>
<accession>A0A511MCP2</accession>
<keyword evidence="1" id="KW-0472">Membrane</keyword>
<evidence type="ECO:0000256" key="1">
    <source>
        <dbReference type="SAM" id="Phobius"/>
    </source>
</evidence>
<name>A0A511MCP2_9NOCA</name>
<keyword evidence="1" id="KW-0812">Transmembrane</keyword>
<protein>
    <submittedName>
        <fullName evidence="2">Uncharacterized protein</fullName>
    </submittedName>
</protein>
<feature type="transmembrane region" description="Helical" evidence="1">
    <location>
        <begin position="45"/>
        <end position="65"/>
    </location>
</feature>
<evidence type="ECO:0000313" key="3">
    <source>
        <dbReference type="Proteomes" id="UP000321424"/>
    </source>
</evidence>
<dbReference type="EMBL" id="BJXA01000016">
    <property type="protein sequence ID" value="GEM38433.1"/>
    <property type="molecule type" value="Genomic_DNA"/>
</dbReference>
<gene>
    <name evidence="2" type="ORF">NN4_29520</name>
</gene>
<keyword evidence="3" id="KW-1185">Reference proteome</keyword>
<dbReference type="Proteomes" id="UP000321424">
    <property type="component" value="Unassembled WGS sequence"/>
</dbReference>
<feature type="transmembrane region" description="Helical" evidence="1">
    <location>
        <begin position="21"/>
        <end position="39"/>
    </location>
</feature>
<evidence type="ECO:0000313" key="2">
    <source>
        <dbReference type="EMBL" id="GEM38433.1"/>
    </source>
</evidence>
<proteinExistence type="predicted"/>
<sequence>MLGALGEVSEMPQLRRFLVETAYATPFVLAVASVLMFVLGFDGVWVVMVSVLVGMLMGKVAEALVGMVRAYRSAAQPVSSDPVWRIWQRRTRHDGDLP</sequence>